<sequence length="457" mass="51141">MVEVRFTGFATLHWLEEIFRDRVGDPLFYWLDRQSRLPMIDDKVFEETDNLMVFFFDDQEHRIKMRAITNMLLKTLQRHDELKDVKPFYAYRTKKPKKETNSTTADSPASDSTPSAAAAAAASDAIPLGASVDDELPPMNVMMYKGQRRASLKVPFPPSGLTELPVPLEELLTFFKPRSQAADEVAHTAECPVRTITHDTFEVAVVAQATPTNPVLVQLYEDTCFLCFLMRPFVNSVAKILADNNVPLTIVRLNIERNDFPKDCPVARGTPTFVLFKEWKKPERWAEFKPKDFISRLEAAIGPDALTDTMRLQFTHLLDMLPVRLTLFSNLAFQLVDLNGLQAVSMGPQGEGGVGESSVKNMPPIAALQHTPPSAAAAPPAGRSDTGEGSKANGGSSEEFQRVVTELMEADMNRVDCLAENVELLKREADQAESDVLYYAILMAEKLVEWERKARSE</sequence>
<protein>
    <recommendedName>
        <fullName evidence="3">Thioredoxin domain-containing protein</fullName>
    </recommendedName>
</protein>
<dbReference type="OrthoDB" id="390285at2759"/>
<feature type="region of interest" description="Disordered" evidence="2">
    <location>
        <begin position="95"/>
        <end position="118"/>
    </location>
</feature>
<feature type="compositionally biased region" description="Low complexity" evidence="2">
    <location>
        <begin position="102"/>
        <end position="118"/>
    </location>
</feature>
<dbReference type="InParanoid" id="A0A0G4FWU1"/>
<name>A0A0G4FWU1_VITBC</name>
<dbReference type="Pfam" id="PF00085">
    <property type="entry name" value="Thioredoxin"/>
    <property type="match status" value="1"/>
</dbReference>
<keyword evidence="1" id="KW-0175">Coiled coil</keyword>
<organism evidence="4 5">
    <name type="scientific">Vitrella brassicaformis (strain CCMP3155)</name>
    <dbReference type="NCBI Taxonomy" id="1169540"/>
    <lineage>
        <taxon>Eukaryota</taxon>
        <taxon>Sar</taxon>
        <taxon>Alveolata</taxon>
        <taxon>Colpodellida</taxon>
        <taxon>Vitrellaceae</taxon>
        <taxon>Vitrella</taxon>
    </lineage>
</organism>
<dbReference type="InterPro" id="IPR036249">
    <property type="entry name" value="Thioredoxin-like_sf"/>
</dbReference>
<evidence type="ECO:0000313" key="4">
    <source>
        <dbReference type="EMBL" id="CEM19411.1"/>
    </source>
</evidence>
<evidence type="ECO:0000256" key="2">
    <source>
        <dbReference type="SAM" id="MobiDB-lite"/>
    </source>
</evidence>
<dbReference type="AlphaFoldDB" id="A0A0G4FWU1"/>
<evidence type="ECO:0000259" key="3">
    <source>
        <dbReference type="Pfam" id="PF00085"/>
    </source>
</evidence>
<feature type="compositionally biased region" description="Low complexity" evidence="2">
    <location>
        <begin position="372"/>
        <end position="381"/>
    </location>
</feature>
<dbReference type="VEuPathDB" id="CryptoDB:Vbra_1244"/>
<feature type="coiled-coil region" evidence="1">
    <location>
        <begin position="408"/>
        <end position="435"/>
    </location>
</feature>
<keyword evidence="5" id="KW-1185">Reference proteome</keyword>
<evidence type="ECO:0000256" key="1">
    <source>
        <dbReference type="SAM" id="Coils"/>
    </source>
</evidence>
<feature type="domain" description="Thioredoxin" evidence="3">
    <location>
        <begin position="194"/>
        <end position="294"/>
    </location>
</feature>
<gene>
    <name evidence="4" type="ORF">Vbra_1244</name>
</gene>
<feature type="region of interest" description="Disordered" evidence="2">
    <location>
        <begin position="369"/>
        <end position="399"/>
    </location>
</feature>
<dbReference type="PhylomeDB" id="A0A0G4FWU1"/>
<proteinExistence type="predicted"/>
<evidence type="ECO:0000313" key="5">
    <source>
        <dbReference type="Proteomes" id="UP000041254"/>
    </source>
</evidence>
<dbReference type="Gene3D" id="3.40.30.10">
    <property type="entry name" value="Glutaredoxin"/>
    <property type="match status" value="1"/>
</dbReference>
<dbReference type="EMBL" id="CDMY01000511">
    <property type="protein sequence ID" value="CEM19411.1"/>
    <property type="molecule type" value="Genomic_DNA"/>
</dbReference>
<dbReference type="SUPFAM" id="SSF52833">
    <property type="entry name" value="Thioredoxin-like"/>
    <property type="match status" value="1"/>
</dbReference>
<dbReference type="InterPro" id="IPR013766">
    <property type="entry name" value="Thioredoxin_domain"/>
</dbReference>
<dbReference type="CDD" id="cd02947">
    <property type="entry name" value="TRX_family"/>
    <property type="match status" value="1"/>
</dbReference>
<reference evidence="4 5" key="1">
    <citation type="submission" date="2014-11" db="EMBL/GenBank/DDBJ databases">
        <authorList>
            <person name="Zhu J."/>
            <person name="Qi W."/>
            <person name="Song R."/>
        </authorList>
    </citation>
    <scope>NUCLEOTIDE SEQUENCE [LARGE SCALE GENOMIC DNA]</scope>
</reference>
<dbReference type="Proteomes" id="UP000041254">
    <property type="component" value="Unassembled WGS sequence"/>
</dbReference>
<accession>A0A0G4FWU1</accession>